<dbReference type="Proteomes" id="UP000030701">
    <property type="component" value="Unassembled WGS sequence"/>
</dbReference>
<feature type="region of interest" description="Disordered" evidence="1">
    <location>
        <begin position="20"/>
        <end position="48"/>
    </location>
</feature>
<dbReference type="HOGENOM" id="CLU_216550_0_0_1"/>
<evidence type="ECO:0000313" key="2">
    <source>
        <dbReference type="EMBL" id="EXM16475.1"/>
    </source>
</evidence>
<sequence>MSPGVVRIVLAMAQRQFDELQRMTPEQRRAGNRMGASYDDIPINEPND</sequence>
<dbReference type="EMBL" id="JH657998">
    <property type="protein sequence ID" value="EXM16475.1"/>
    <property type="molecule type" value="Genomic_DNA"/>
</dbReference>
<organism evidence="2">
    <name type="scientific">Fusarium oxysporum f. sp. vasinfectum 25433</name>
    <dbReference type="NCBI Taxonomy" id="1089449"/>
    <lineage>
        <taxon>Eukaryota</taxon>
        <taxon>Fungi</taxon>
        <taxon>Dikarya</taxon>
        <taxon>Ascomycota</taxon>
        <taxon>Pezizomycotina</taxon>
        <taxon>Sordariomycetes</taxon>
        <taxon>Hypocreomycetidae</taxon>
        <taxon>Hypocreales</taxon>
        <taxon>Nectriaceae</taxon>
        <taxon>Fusarium</taxon>
        <taxon>Fusarium oxysporum species complex</taxon>
    </lineage>
</organism>
<reference evidence="2" key="2">
    <citation type="submission" date="2012-05" db="EMBL/GenBank/DDBJ databases">
        <title>The Genome Annotation of Fusarium oxysporum Cotton.</title>
        <authorList>
            <consortium name="The Broad Institute Genomics Platform"/>
            <person name="Ma L.-J."/>
            <person name="Corby-Kistler H."/>
            <person name="Broz K."/>
            <person name="Gale L.R."/>
            <person name="Jonkers W."/>
            <person name="O'Donnell K."/>
            <person name="Ploetz R."/>
            <person name="Steinberg C."/>
            <person name="Schwartz D.C."/>
            <person name="VanEtten H."/>
            <person name="Zhou S."/>
            <person name="Young S.K."/>
            <person name="Zeng Q."/>
            <person name="Gargeya S."/>
            <person name="Fitzgerald M."/>
            <person name="Abouelleil A."/>
            <person name="Alvarado L."/>
            <person name="Chapman S.B."/>
            <person name="Gainer-Dewar J."/>
            <person name="Goldberg J."/>
            <person name="Griggs A."/>
            <person name="Gujja S."/>
            <person name="Hansen M."/>
            <person name="Howarth C."/>
            <person name="Imamovic A."/>
            <person name="Ireland A."/>
            <person name="Larimer J."/>
            <person name="McCowan C."/>
            <person name="Murphy C."/>
            <person name="Pearson M."/>
            <person name="Poon T.W."/>
            <person name="Priest M."/>
            <person name="Roberts A."/>
            <person name="Saif S."/>
            <person name="Shea T."/>
            <person name="Sykes S."/>
            <person name="Wortman J."/>
            <person name="Nusbaum C."/>
            <person name="Birren B."/>
        </authorList>
    </citation>
    <scope>NUCLEOTIDE SEQUENCE</scope>
    <source>
        <strain evidence="2">25433</strain>
    </source>
</reference>
<evidence type="ECO:0000256" key="1">
    <source>
        <dbReference type="SAM" id="MobiDB-lite"/>
    </source>
</evidence>
<accession>X0M748</accession>
<name>X0M748_FUSOX</name>
<gene>
    <name evidence="2" type="ORF">FOTG_15278</name>
</gene>
<feature type="compositionally biased region" description="Basic and acidic residues" evidence="1">
    <location>
        <begin position="20"/>
        <end position="29"/>
    </location>
</feature>
<reference evidence="2" key="1">
    <citation type="submission" date="2011-11" db="EMBL/GenBank/DDBJ databases">
        <title>The Genome Sequence of Fusarium oxysporum Cotton.</title>
        <authorList>
            <consortium name="The Broad Institute Genome Sequencing Platform"/>
            <person name="Ma L.-J."/>
            <person name="Gale L.R."/>
            <person name="Schwartz D.C."/>
            <person name="Zhou S."/>
            <person name="Corby-Kistler H."/>
            <person name="Young S.K."/>
            <person name="Zeng Q."/>
            <person name="Gargeya S."/>
            <person name="Fitzgerald M."/>
            <person name="Haas B."/>
            <person name="Abouelleil A."/>
            <person name="Alvarado L."/>
            <person name="Arachchi H.M."/>
            <person name="Berlin A."/>
            <person name="Brown A."/>
            <person name="Chapman S.B."/>
            <person name="Chen Z."/>
            <person name="Dunbar C."/>
            <person name="Freedman E."/>
            <person name="Gearin G."/>
            <person name="Goldberg J."/>
            <person name="Griggs A."/>
            <person name="Gujja S."/>
            <person name="Heiman D."/>
            <person name="Howarth C."/>
            <person name="Larson L."/>
            <person name="Lui A."/>
            <person name="MacDonald P.J.P."/>
            <person name="Montmayeur A."/>
            <person name="Murphy C."/>
            <person name="Neiman D."/>
            <person name="Pearson M."/>
            <person name="Priest M."/>
            <person name="Roberts A."/>
            <person name="Saif S."/>
            <person name="Shea T."/>
            <person name="Shenoy N."/>
            <person name="Sisk P."/>
            <person name="Stolte C."/>
            <person name="Sykes S."/>
            <person name="Wortman J."/>
            <person name="Nusbaum C."/>
            <person name="Birren B."/>
        </authorList>
    </citation>
    <scope>NUCLEOTIDE SEQUENCE [LARGE SCALE GENOMIC DNA]</scope>
    <source>
        <strain evidence="2">25433</strain>
    </source>
</reference>
<dbReference type="AlphaFoldDB" id="X0M748"/>
<proteinExistence type="predicted"/>
<protein>
    <submittedName>
        <fullName evidence="2">Uncharacterized protein</fullName>
    </submittedName>
</protein>